<dbReference type="AlphaFoldDB" id="A0A5J4R7J9"/>
<evidence type="ECO:0000313" key="2">
    <source>
        <dbReference type="EMBL" id="KAA6328623.1"/>
    </source>
</evidence>
<proteinExistence type="predicted"/>
<reference evidence="2 3" key="1">
    <citation type="submission" date="2019-03" db="EMBL/GenBank/DDBJ databases">
        <title>Single cell metagenomics reveals metabolic interactions within the superorganism composed of flagellate Streblomastix strix and complex community of Bacteroidetes bacteria on its surface.</title>
        <authorList>
            <person name="Treitli S.C."/>
            <person name="Kolisko M."/>
            <person name="Husnik F."/>
            <person name="Keeling P."/>
            <person name="Hampl V."/>
        </authorList>
    </citation>
    <scope>NUCLEOTIDE SEQUENCE [LARGE SCALE GENOMIC DNA]</scope>
    <source>
        <strain evidence="2">ST1C</strain>
    </source>
</reference>
<feature type="non-terminal residue" evidence="2">
    <location>
        <position position="89"/>
    </location>
</feature>
<name>A0A5J4R7J9_9EUKA</name>
<sequence>MYKFRSKKELGTDIDQTVQQSSSSSSSSAQTSSPPPEFAVTLESLFQTPQLITTQPTQPIPQPPIQIQPPIWITPAVDQQFKPPIEGPF</sequence>
<dbReference type="EMBL" id="SNRW01043277">
    <property type="protein sequence ID" value="KAA6328623.1"/>
    <property type="molecule type" value="Genomic_DNA"/>
</dbReference>
<protein>
    <submittedName>
        <fullName evidence="2">Uncharacterized protein</fullName>
    </submittedName>
</protein>
<evidence type="ECO:0000313" key="3">
    <source>
        <dbReference type="Proteomes" id="UP000324800"/>
    </source>
</evidence>
<organism evidence="2 3">
    <name type="scientific">Streblomastix strix</name>
    <dbReference type="NCBI Taxonomy" id="222440"/>
    <lineage>
        <taxon>Eukaryota</taxon>
        <taxon>Metamonada</taxon>
        <taxon>Preaxostyla</taxon>
        <taxon>Oxymonadida</taxon>
        <taxon>Streblomastigidae</taxon>
        <taxon>Streblomastix</taxon>
    </lineage>
</organism>
<feature type="compositionally biased region" description="Low complexity" evidence="1">
    <location>
        <begin position="19"/>
        <end position="32"/>
    </location>
</feature>
<feature type="region of interest" description="Disordered" evidence="1">
    <location>
        <begin position="1"/>
        <end position="39"/>
    </location>
</feature>
<dbReference type="OrthoDB" id="239701at2759"/>
<evidence type="ECO:0000256" key="1">
    <source>
        <dbReference type="SAM" id="MobiDB-lite"/>
    </source>
</evidence>
<comment type="caution">
    <text evidence="2">The sequence shown here is derived from an EMBL/GenBank/DDBJ whole genome shotgun (WGS) entry which is preliminary data.</text>
</comment>
<dbReference type="Proteomes" id="UP000324800">
    <property type="component" value="Unassembled WGS sequence"/>
</dbReference>
<accession>A0A5J4R7J9</accession>
<gene>
    <name evidence="2" type="ORF">EZS28_053696</name>
</gene>